<dbReference type="EnsemblBacteria" id="ABD41778">
    <property type="protein sequence ID" value="ABD41778"/>
    <property type="gene ID" value="Mhun_2071"/>
</dbReference>
<proteinExistence type="predicted"/>
<keyword evidence="1" id="KW-1133">Transmembrane helix</keyword>
<name>Q2FMF3_METHJ</name>
<keyword evidence="3" id="KW-1185">Reference proteome</keyword>
<gene>
    <name evidence="2" type="ordered locus">Mhun_2071</name>
</gene>
<dbReference type="STRING" id="323259.Mhun_2071"/>
<feature type="transmembrane region" description="Helical" evidence="1">
    <location>
        <begin position="255"/>
        <end position="276"/>
    </location>
</feature>
<reference evidence="3" key="1">
    <citation type="journal article" date="2016" name="Stand. Genomic Sci.">
        <title>Complete genome sequence of Methanospirillum hungatei type strain JF1.</title>
        <authorList>
            <person name="Gunsalus R.P."/>
            <person name="Cook L.E."/>
            <person name="Crable B."/>
            <person name="Rohlin L."/>
            <person name="McDonald E."/>
            <person name="Mouttaki H."/>
            <person name="Sieber J.R."/>
            <person name="Poweleit N."/>
            <person name="Zhou H."/>
            <person name="Lapidus A.L."/>
            <person name="Daligault H.E."/>
            <person name="Land M."/>
            <person name="Gilna P."/>
            <person name="Ivanova N."/>
            <person name="Kyrpides N."/>
            <person name="Culley D.E."/>
            <person name="McInerney M.J."/>
        </authorList>
    </citation>
    <scope>NUCLEOTIDE SEQUENCE [LARGE SCALE GENOMIC DNA]</scope>
    <source>
        <strain evidence="3">ATCC 27890 / DSM 864 / NBRC 100397 / JF-1</strain>
    </source>
</reference>
<dbReference type="EMBL" id="CP000254">
    <property type="protein sequence ID" value="ABD41778.1"/>
    <property type="molecule type" value="Genomic_DNA"/>
</dbReference>
<protein>
    <submittedName>
        <fullName evidence="2">Uncharacterized protein</fullName>
    </submittedName>
</protein>
<sequence length="286" mass="32654">MKIPSYMKEHPVLKLILGLVVFFFTISSLLYLSYTSSFYPEELDYVGVFTEKNENAKYFIGLYPLIEQKTMGIVITEWGGYDHQSRCLMVVPDNAENISFLQMPEREGITYPDKIAESTDTIRIPYDHYENLSHAKENGGVLVVKPDAIDDYYGVEVFVPGWIRQTSLSQVSIVIPLYAMGDEQIPGVSQVTKYIVQVQLPKNYELINSVPKPTRFKVTGNNLAVYQFDVDASESDLMLTLENRLITRDLNNIRVILGTLLGFSTMFSITNTIEILTRKKEIFRSK</sequence>
<evidence type="ECO:0000256" key="1">
    <source>
        <dbReference type="SAM" id="Phobius"/>
    </source>
</evidence>
<dbReference type="InParanoid" id="Q2FMF3"/>
<dbReference type="HOGENOM" id="CLU_971849_0_0_2"/>
<evidence type="ECO:0000313" key="2">
    <source>
        <dbReference type="EMBL" id="ABD41778.1"/>
    </source>
</evidence>
<keyword evidence="1" id="KW-0812">Transmembrane</keyword>
<dbReference type="AlphaFoldDB" id="Q2FMF3"/>
<organism evidence="2 3">
    <name type="scientific">Methanospirillum hungatei JF-1 (strain ATCC 27890 / DSM 864 / NBRC 100397 / JF-1)</name>
    <dbReference type="NCBI Taxonomy" id="323259"/>
    <lineage>
        <taxon>Archaea</taxon>
        <taxon>Methanobacteriati</taxon>
        <taxon>Methanobacteriota</taxon>
        <taxon>Stenosarchaea group</taxon>
        <taxon>Methanomicrobia</taxon>
        <taxon>Methanomicrobiales</taxon>
        <taxon>Methanospirillaceae</taxon>
        <taxon>Methanospirillum</taxon>
    </lineage>
</organism>
<dbReference type="KEGG" id="mhu:Mhun_2071"/>
<accession>Q2FMF3</accession>
<keyword evidence="1" id="KW-0472">Membrane</keyword>
<evidence type="ECO:0000313" key="3">
    <source>
        <dbReference type="Proteomes" id="UP000001941"/>
    </source>
</evidence>
<feature type="transmembrane region" description="Helical" evidence="1">
    <location>
        <begin position="12"/>
        <end position="34"/>
    </location>
</feature>
<dbReference type="Proteomes" id="UP000001941">
    <property type="component" value="Chromosome"/>
</dbReference>